<dbReference type="Pfam" id="PF09995">
    <property type="entry name" value="MPAB_Lcp_cat"/>
    <property type="match status" value="1"/>
</dbReference>
<evidence type="ECO:0000313" key="3">
    <source>
        <dbReference type="Proteomes" id="UP000188318"/>
    </source>
</evidence>
<evidence type="ECO:0000313" key="2">
    <source>
        <dbReference type="EMBL" id="OOF93139.1"/>
    </source>
</evidence>
<dbReference type="GO" id="GO:0016491">
    <property type="term" value="F:oxidoreductase activity"/>
    <property type="evidence" value="ECO:0007669"/>
    <property type="project" value="InterPro"/>
</dbReference>
<gene>
    <name evidence="2" type="ORF">ASPCADRAFT_173883</name>
</gene>
<keyword evidence="3" id="KW-1185">Reference proteome</keyword>
<protein>
    <recommendedName>
        <fullName evidence="1">ER-bound oxygenase mpaB/mpaB'/Rubber oxygenase catalytic domain-containing protein</fullName>
    </recommendedName>
</protein>
<organism evidence="2 3">
    <name type="scientific">Aspergillus carbonarius (strain ITEM 5010)</name>
    <dbReference type="NCBI Taxonomy" id="602072"/>
    <lineage>
        <taxon>Eukaryota</taxon>
        <taxon>Fungi</taxon>
        <taxon>Dikarya</taxon>
        <taxon>Ascomycota</taxon>
        <taxon>Pezizomycotina</taxon>
        <taxon>Eurotiomycetes</taxon>
        <taxon>Eurotiomycetidae</taxon>
        <taxon>Eurotiales</taxon>
        <taxon>Aspergillaceae</taxon>
        <taxon>Aspergillus</taxon>
        <taxon>Aspergillus subgen. Circumdati</taxon>
    </lineage>
</organism>
<accession>A0A1R3RF78</accession>
<dbReference type="OrthoDB" id="5131368at2759"/>
<dbReference type="VEuPathDB" id="FungiDB:ASPCADRAFT_173883"/>
<evidence type="ECO:0000259" key="1">
    <source>
        <dbReference type="Pfam" id="PF09995"/>
    </source>
</evidence>
<dbReference type="EMBL" id="KV907505">
    <property type="protein sequence ID" value="OOF93139.1"/>
    <property type="molecule type" value="Genomic_DNA"/>
</dbReference>
<dbReference type="OMA" id="REAFWIY"/>
<name>A0A1R3RF78_ASPC5</name>
<dbReference type="InterPro" id="IPR018713">
    <property type="entry name" value="MPAB/Lcp_cat_dom"/>
</dbReference>
<sequence>MPGVGKAIDIHSNFSYRPLDRLRTTMTFIYCMAFGTPQEKEIIVDMVHRAHAPVKGDGYSADDMRLQLWVAASLYAIYVTLYEDIFGRIDEVVAEAVYREYAIFAVSLRVPAKMWPVNRKAFWAYWEQQIERVEITPEAKHVAHHLLYNARLPLPMKILMPCVRLITAELLPRRIGEAYGLTSTKLGRVALEIMKTTYPWIPTCIRTYPMRYYLKDMRKRIERRPD</sequence>
<dbReference type="PANTHER" id="PTHR36151:SF3">
    <property type="entry name" value="ER-BOUND OXYGENASE MPAB_MPAB'_RUBBER OXYGENASE CATALYTIC DOMAIN-CONTAINING PROTEIN"/>
    <property type="match status" value="1"/>
</dbReference>
<dbReference type="Proteomes" id="UP000188318">
    <property type="component" value="Unassembled WGS sequence"/>
</dbReference>
<proteinExistence type="predicted"/>
<dbReference type="AlphaFoldDB" id="A0A1R3RF78"/>
<reference evidence="3" key="1">
    <citation type="journal article" date="2017" name="Genome Biol.">
        <title>Comparative genomics reveals high biological diversity and specific adaptations in the industrially and medically important fungal genus Aspergillus.</title>
        <authorList>
            <person name="de Vries R.P."/>
            <person name="Riley R."/>
            <person name="Wiebenga A."/>
            <person name="Aguilar-Osorio G."/>
            <person name="Amillis S."/>
            <person name="Uchima C.A."/>
            <person name="Anderluh G."/>
            <person name="Asadollahi M."/>
            <person name="Askin M."/>
            <person name="Barry K."/>
            <person name="Battaglia E."/>
            <person name="Bayram O."/>
            <person name="Benocci T."/>
            <person name="Braus-Stromeyer S.A."/>
            <person name="Caldana C."/>
            <person name="Canovas D."/>
            <person name="Cerqueira G.C."/>
            <person name="Chen F."/>
            <person name="Chen W."/>
            <person name="Choi C."/>
            <person name="Clum A."/>
            <person name="Dos Santos R.A."/>
            <person name="Damasio A.R."/>
            <person name="Diallinas G."/>
            <person name="Emri T."/>
            <person name="Fekete E."/>
            <person name="Flipphi M."/>
            <person name="Freyberg S."/>
            <person name="Gallo A."/>
            <person name="Gournas C."/>
            <person name="Habgood R."/>
            <person name="Hainaut M."/>
            <person name="Harispe M.L."/>
            <person name="Henrissat B."/>
            <person name="Hilden K.S."/>
            <person name="Hope R."/>
            <person name="Hossain A."/>
            <person name="Karabika E."/>
            <person name="Karaffa L."/>
            <person name="Karanyi Z."/>
            <person name="Krasevec N."/>
            <person name="Kuo A."/>
            <person name="Kusch H."/>
            <person name="LaButti K."/>
            <person name="Lagendijk E.L."/>
            <person name="Lapidus A."/>
            <person name="Levasseur A."/>
            <person name="Lindquist E."/>
            <person name="Lipzen A."/>
            <person name="Logrieco A.F."/>
            <person name="MacCabe A."/>
            <person name="Maekelae M.R."/>
            <person name="Malavazi I."/>
            <person name="Melin P."/>
            <person name="Meyer V."/>
            <person name="Mielnichuk N."/>
            <person name="Miskei M."/>
            <person name="Molnar A.P."/>
            <person name="Mule G."/>
            <person name="Ngan C.Y."/>
            <person name="Orejas M."/>
            <person name="Orosz E."/>
            <person name="Ouedraogo J.P."/>
            <person name="Overkamp K.M."/>
            <person name="Park H.-S."/>
            <person name="Perrone G."/>
            <person name="Piumi F."/>
            <person name="Punt P.J."/>
            <person name="Ram A.F."/>
            <person name="Ramon A."/>
            <person name="Rauscher S."/>
            <person name="Record E."/>
            <person name="Riano-Pachon D.M."/>
            <person name="Robert V."/>
            <person name="Roehrig J."/>
            <person name="Ruller R."/>
            <person name="Salamov A."/>
            <person name="Salih N.S."/>
            <person name="Samson R.A."/>
            <person name="Sandor E."/>
            <person name="Sanguinetti M."/>
            <person name="Schuetze T."/>
            <person name="Sepcic K."/>
            <person name="Shelest E."/>
            <person name="Sherlock G."/>
            <person name="Sophianopoulou V."/>
            <person name="Squina F.M."/>
            <person name="Sun H."/>
            <person name="Susca A."/>
            <person name="Todd R.B."/>
            <person name="Tsang A."/>
            <person name="Unkles S.E."/>
            <person name="van de Wiele N."/>
            <person name="van Rossen-Uffink D."/>
            <person name="Oliveira J.V."/>
            <person name="Vesth T.C."/>
            <person name="Visser J."/>
            <person name="Yu J.-H."/>
            <person name="Zhou M."/>
            <person name="Andersen M.R."/>
            <person name="Archer D.B."/>
            <person name="Baker S.E."/>
            <person name="Benoit I."/>
            <person name="Brakhage A.A."/>
            <person name="Braus G.H."/>
            <person name="Fischer R."/>
            <person name="Frisvad J.C."/>
            <person name="Goldman G.H."/>
            <person name="Houbraken J."/>
            <person name="Oakley B."/>
            <person name="Pocsi I."/>
            <person name="Scazzocchio C."/>
            <person name="Seiboth B."/>
            <person name="vanKuyk P.A."/>
            <person name="Wortman J."/>
            <person name="Dyer P.S."/>
            <person name="Grigoriev I.V."/>
        </authorList>
    </citation>
    <scope>NUCLEOTIDE SEQUENCE [LARGE SCALE GENOMIC DNA]</scope>
    <source>
        <strain evidence="3">ITEM 5010</strain>
    </source>
</reference>
<dbReference type="STRING" id="602072.A0A1R3RF78"/>
<feature type="domain" description="ER-bound oxygenase mpaB/mpaB'/Rubber oxygenase catalytic" evidence="1">
    <location>
        <begin position="2"/>
        <end position="192"/>
    </location>
</feature>
<dbReference type="PANTHER" id="PTHR36151">
    <property type="entry name" value="BLR2777 PROTEIN"/>
    <property type="match status" value="1"/>
</dbReference>